<sequence length="293" mass="30000">MSLPENAHGHESAIKTPRQLLITIVLAFLIPIAIIILLVNLVGSSIRAGAGSDAMSEEATAKRIQPVAGFKLVDADAPKVFKTGEQVYQSTCAACHGTGVAGAPKFGDKDAWAKYIQQGYEELVKNAIHGIGAMPPKGGNASLDDFEVARAVVYMTNQSGAQFDEPKEPSGDAAAEAAPAAEPAAPAAAAAAPAQAPKAAEAAQPAVPAQPAAEVSVGEKVYQSVCVTCHSIGLAGAPKFGDKAAWEPYIKSGLDAMLKNAITGVGAMPPRGGSQATDEELKAAIEYMVDAAR</sequence>
<dbReference type="InterPro" id="IPR002323">
    <property type="entry name" value="Cyt_CIE"/>
</dbReference>
<gene>
    <name evidence="10" type="ORF">GCM10009108_11340</name>
</gene>
<proteinExistence type="predicted"/>
<keyword evidence="3 6" id="KW-0479">Metal-binding</keyword>
<evidence type="ECO:0000256" key="8">
    <source>
        <dbReference type="SAM" id="Phobius"/>
    </source>
</evidence>
<protein>
    <submittedName>
        <fullName evidence="10">C-type cytochrome</fullName>
    </submittedName>
</protein>
<feature type="domain" description="Cytochrome c" evidence="9">
    <location>
        <begin position="79"/>
        <end position="157"/>
    </location>
</feature>
<evidence type="ECO:0000256" key="7">
    <source>
        <dbReference type="SAM" id="MobiDB-lite"/>
    </source>
</evidence>
<dbReference type="InterPro" id="IPR009056">
    <property type="entry name" value="Cyt_c-like_dom"/>
</dbReference>
<dbReference type="Proteomes" id="UP001500573">
    <property type="component" value="Unassembled WGS sequence"/>
</dbReference>
<evidence type="ECO:0000256" key="3">
    <source>
        <dbReference type="ARBA" id="ARBA00022723"/>
    </source>
</evidence>
<keyword evidence="1" id="KW-0813">Transport</keyword>
<keyword evidence="8" id="KW-0472">Membrane</keyword>
<feature type="region of interest" description="Disordered" evidence="7">
    <location>
        <begin position="160"/>
        <end position="193"/>
    </location>
</feature>
<evidence type="ECO:0000256" key="4">
    <source>
        <dbReference type="ARBA" id="ARBA00022982"/>
    </source>
</evidence>
<keyword evidence="2 6" id="KW-0349">Heme</keyword>
<evidence type="ECO:0000256" key="2">
    <source>
        <dbReference type="ARBA" id="ARBA00022617"/>
    </source>
</evidence>
<keyword evidence="5 6" id="KW-0408">Iron</keyword>
<dbReference type="PANTHER" id="PTHR40942:SF4">
    <property type="entry name" value="CYTOCHROME C5"/>
    <property type="match status" value="1"/>
</dbReference>
<evidence type="ECO:0000256" key="5">
    <source>
        <dbReference type="ARBA" id="ARBA00023004"/>
    </source>
</evidence>
<comment type="caution">
    <text evidence="10">The sequence shown here is derived from an EMBL/GenBank/DDBJ whole genome shotgun (WGS) entry which is preliminary data.</text>
</comment>
<evidence type="ECO:0000313" key="11">
    <source>
        <dbReference type="Proteomes" id="UP001500573"/>
    </source>
</evidence>
<organism evidence="10 11">
    <name type="scientific">Castellaniella ginsengisoli</name>
    <dbReference type="NCBI Taxonomy" id="546114"/>
    <lineage>
        <taxon>Bacteria</taxon>
        <taxon>Pseudomonadati</taxon>
        <taxon>Pseudomonadota</taxon>
        <taxon>Betaproteobacteria</taxon>
        <taxon>Burkholderiales</taxon>
        <taxon>Alcaligenaceae</taxon>
        <taxon>Castellaniella</taxon>
    </lineage>
</organism>
<reference evidence="11" key="1">
    <citation type="journal article" date="2019" name="Int. J. Syst. Evol. Microbiol.">
        <title>The Global Catalogue of Microorganisms (GCM) 10K type strain sequencing project: providing services to taxonomists for standard genome sequencing and annotation.</title>
        <authorList>
            <consortium name="The Broad Institute Genomics Platform"/>
            <consortium name="The Broad Institute Genome Sequencing Center for Infectious Disease"/>
            <person name="Wu L."/>
            <person name="Ma J."/>
        </authorList>
    </citation>
    <scope>NUCLEOTIDE SEQUENCE [LARGE SCALE GENOMIC DNA]</scope>
    <source>
        <strain evidence="11">JCM 15515</strain>
    </source>
</reference>
<feature type="transmembrane region" description="Helical" evidence="8">
    <location>
        <begin position="20"/>
        <end position="42"/>
    </location>
</feature>
<evidence type="ECO:0000256" key="1">
    <source>
        <dbReference type="ARBA" id="ARBA00022448"/>
    </source>
</evidence>
<dbReference type="PANTHER" id="PTHR40942">
    <property type="match status" value="1"/>
</dbReference>
<dbReference type="PRINTS" id="PR00607">
    <property type="entry name" value="CYTCHROMECIE"/>
</dbReference>
<keyword evidence="11" id="KW-1185">Reference proteome</keyword>
<feature type="domain" description="Cytochrome c" evidence="9">
    <location>
        <begin position="213"/>
        <end position="292"/>
    </location>
</feature>
<dbReference type="Gene3D" id="1.10.760.10">
    <property type="entry name" value="Cytochrome c-like domain"/>
    <property type="match status" value="2"/>
</dbReference>
<evidence type="ECO:0000313" key="10">
    <source>
        <dbReference type="EMBL" id="GAA0776696.1"/>
    </source>
</evidence>
<keyword evidence="4" id="KW-0249">Electron transport</keyword>
<dbReference type="SUPFAM" id="SSF46626">
    <property type="entry name" value="Cytochrome c"/>
    <property type="match status" value="2"/>
</dbReference>
<dbReference type="EMBL" id="BAAAEX010000006">
    <property type="protein sequence ID" value="GAA0776696.1"/>
    <property type="molecule type" value="Genomic_DNA"/>
</dbReference>
<evidence type="ECO:0000256" key="6">
    <source>
        <dbReference type="PROSITE-ProRule" id="PRU00433"/>
    </source>
</evidence>
<dbReference type="PROSITE" id="PS51007">
    <property type="entry name" value="CYTC"/>
    <property type="match status" value="2"/>
</dbReference>
<accession>A0ABP3W8P5</accession>
<evidence type="ECO:0000259" key="9">
    <source>
        <dbReference type="PROSITE" id="PS51007"/>
    </source>
</evidence>
<dbReference type="InterPro" id="IPR036909">
    <property type="entry name" value="Cyt_c-like_dom_sf"/>
</dbReference>
<dbReference type="RefSeq" id="WP_343836256.1">
    <property type="nucleotide sequence ID" value="NZ_BAAAEX010000006.1"/>
</dbReference>
<name>A0ABP3W8P5_9BURK</name>
<keyword evidence="8" id="KW-1133">Transmembrane helix</keyword>
<dbReference type="Pfam" id="PF13442">
    <property type="entry name" value="Cytochrome_CBB3"/>
    <property type="match status" value="2"/>
</dbReference>
<feature type="compositionally biased region" description="Low complexity" evidence="7">
    <location>
        <begin position="173"/>
        <end position="193"/>
    </location>
</feature>
<keyword evidence="8" id="KW-0812">Transmembrane</keyword>